<evidence type="ECO:0000256" key="1">
    <source>
        <dbReference type="ARBA" id="ARBA00022927"/>
    </source>
</evidence>
<evidence type="ECO:0000313" key="8">
    <source>
        <dbReference type="Proteomes" id="UP001230188"/>
    </source>
</evidence>
<reference evidence="7" key="1">
    <citation type="submission" date="2023-01" db="EMBL/GenBank/DDBJ databases">
        <title>Metagenome sequencing of chrysophaentin producing Chrysophaeum taylorii.</title>
        <authorList>
            <person name="Davison J."/>
            <person name="Bewley C."/>
        </authorList>
    </citation>
    <scope>NUCLEOTIDE SEQUENCE</scope>
    <source>
        <strain evidence="7">NIES-1699</strain>
    </source>
</reference>
<sequence length="2903" mass="321103">MPRDEELAAAGREWVEGVVCRKDEAVEVMKAWGDLEAEFELDALPSGAEEVVEEEPQQFAAVDIDGEEPQEEALQHGAEEEEEEEEEEGSQAAAMEIDNLRSPKSSGKAAAAAAGFEFSRRSPKQRGPTKRLDLRTLATSLAQSRVTTESVRGRDVTVLLGRTGVGKTTFIHARAGLGQVVDGRFQVEAMDGFCMSDGLDSCTKYLTAHFGDQEILVDTSGFADSKGAGADVAMGAAVRELATAVASIKFVVLVSCATITTAGDRGKGAKDIASLVAKFLGGDFRLYCDSFLFLFTHVEALIGRHVDAMVDVDDADRLQESRLRKARHAVKKDLENALESDLDDDARDVFEFMLHYFETRRCDVFDPMLVDAKKLDIGSLEPITNPGAVVKCGMTTTAGLSIETSLQETVRRCTAAVDDVVTCDAPDADAKFSALLEDVRAVSVLKDHLEEADHAARALEELKGAISDARCRIGDDVDTFIRRGTDAADNYDDNDDDFTPDDARRAMRFAYHLRSLDELLGQHVVSEPRALVASRVDGLSGALHLSLSRDVKNMRVVARSLARLHAWAVALDDDGALAAAKAAVASVIGAAVTETKRSLRDGVLQLTVLASACASFPLLKRCGLDDNHHHLREVDIVAARDRVKTRVLVEIRELASAVDCAVEQGILHGRGADNVTASFNEIAGIQAILSDDERNEEGVLARAVEAARRGVVSSTSARVQHRCRLLVAAVRGGFAAHLRVCYGAVVAVVRAVPDQFRAEARLLTVLTNTSQSLRASASDQIVALDALSANLEAAGLGDVKLHAAGLANLASLAWLDDDDLEGGRRLAEGTEEELVVVGREVRRLAERYSSFAQGVVVKAVALADEAIRGLDTKKAYALRAAALELDRVDFLMPALVDVCRARMCALVGEWREQGRRHLPETVADVEPRELDRWIGAALALRGISEATDKALDVATRRVEAQIVAYGDEALKMLRGGSATSSDAIIRRVLDAAKAWRDCPAIAGMLPPYDSLVGIVEDRLAQEQDSIEAAIRDEVASLDDAKARVQGLRDMAPDLDGHLRNKINAWCARLDLIVDKKEGDIELAFEAQLNANDFGGIRIVLDRLLDAGDSSSTLRYNSYVKVVRARVANLLETAREAAVAPRVVVVNVVVDDVAALEDASRCLDDLSVWSPPLAEDIRGLKTSFANSVADDVAELRAALDRFDILRVRQGLGLALARSKAFERWIPGTCFAALEKIKVDASRALDALSREAAAFLTPMRKDGRHKTSFASSTQRLRMMLDGFQGAKHGAADESRYDERDVARRYDAVTKELAEELTKIHEDLMAEARSHRYAWPLQVLVYLQLQLHTNLLERHVPVAFDAAESLEEVRTMQRERATFLKNNLLRREEIAIVAAELEERHAALSAPSGWFSFLQPKTSRQRVVEEDYESLSELVTAHVGEFMGQLYRNIENRDFDGIRDRFATFADVEAKLHRCVDRAAAKRLKHACLAAIENFGERVVATIRNNDVGAFELVFKTFRDLAVPARASVVAVATTAPQSTTTTTTSDTFLVKIESSCGDLRRKIHEELAAWIEKLAASFVDAVRAMDFAPTARDAGDRLVQLGFFSISTFALYFDDLKCHRADDASLAKVVDVIARIFGKGKISKLGRHFALLELAATATVRDVERSYRQKSRQWYPDKHPSTERERVTAVFHKLSAAKEELGLEANMKFVAEYSYAFLNALVGVRDQVQRDVQSDLKRAAYEEVARKIERLKWLPALASLLPRDSRNVVDGVWAHATTAVAQHVHQEFGVRVDNLWTKQHLHLLHRTLARLEDAERHLGKYKEIFRESRTARLLEQFQEKMAFSADRIKQRLAGSESQALRALNAFARDLVDLGHVMYNVRLCKSFARLKIVEILDECQTKEWGYAFIFKLGSLLETGDVFAAEDDASQRVARVIVCEFPHFSDIITMIFNEEVVRADVVDSINEIEVETLSSSNSSAPPPPRTKLETRTRNTLREAFENYEREYERCFKTYVCGDDDADPDALVAEVLGRVRDIGPVSAASWTIALRTEIPLLLGGCFAYFTILKSGQSFKRLDAAGEKNLSRILLKPHSIQVLTILRLLGCCDDDGAPLASQLVEIRTGEGKSIILGGCTIIAAILGFRVRCVCYSDFLSSRDHDFFRDLFVAFGVSARITYSKITTMSEDTIAEKGDIRSLTCDLMRGTLRGASGPLITRRAPPIASSSSSSSSSLSRREVEGAIVHRTMPAKGALPLYNENLMLVDEVDVFFGSDFYAETYNQVAQVADASVRALLELIWNHKHLKALPLWKYVKGCEAYKQVQTKFSSFSDIVETEVRNACSDVACFADPPYAFNETTQSIGYTVMDRVDYDVTYGYRTSFAYLNERHRLKNADEVLSSVLCLKVSCGQFAYANVSPTCVLGVSGTLKALEPKERSIISQFGITSCSYVPSVYGPNNFEFDKAGAGIKIEASEARFHQEIASDVKAKVDDDRPVIVFFEDDARLRAFTETSHWKRMPTKTKEILATRATKDERNFVIKKATNPKQVTLSTAVFGRGTDFFCKDNKKTKPRDRGGTHVIQTFLSEQRSEEVQIQGRTARQGRHGSYALILLAQHLETKYGITQTDLERVERPDRYAFLDRRRAEYYAEQIEELQKTADEAKGRDALSRKYFESLLNGDAELAKTHLRSLYEAVKPPKVPGTCRMMCLSDATGSMSHVWEETKNKISEMLRRIREVGGDDVRLQIEWVAYRDYSDAALLERSGWTSEATELLDFVNNIRCAGGGDEEEAVEAALQLVNVEHEINSEVTRVLLIADAPPHGETKGSKLEGHDHVLETDYRTEAAMLAENGIPVYTFRLNDKPNLVRAFDEIAETTGGRADLLETTKLLDAICTTALDDIGGSDLVAEYRRRYN</sequence>
<dbReference type="Pfam" id="PF07517">
    <property type="entry name" value="SecA_DEAD"/>
    <property type="match status" value="1"/>
</dbReference>
<dbReference type="GO" id="GO:0006886">
    <property type="term" value="P:intracellular protein transport"/>
    <property type="evidence" value="ECO:0007669"/>
    <property type="project" value="InterPro"/>
</dbReference>
<keyword evidence="1" id="KW-0653">Protein transport</keyword>
<dbReference type="GO" id="GO:0017038">
    <property type="term" value="P:protein import"/>
    <property type="evidence" value="ECO:0007669"/>
    <property type="project" value="InterPro"/>
</dbReference>
<gene>
    <name evidence="7" type="ORF">CTAYLR_002512</name>
</gene>
<dbReference type="InterPro" id="IPR027417">
    <property type="entry name" value="P-loop_NTPase"/>
</dbReference>
<dbReference type="InterPro" id="IPR036465">
    <property type="entry name" value="vWFA_dom_sf"/>
</dbReference>
<evidence type="ECO:0000259" key="6">
    <source>
        <dbReference type="PROSITE" id="PS51196"/>
    </source>
</evidence>
<dbReference type="InterPro" id="IPR001623">
    <property type="entry name" value="DnaJ_domain"/>
</dbReference>
<evidence type="ECO:0000259" key="4">
    <source>
        <dbReference type="PROSITE" id="PS50076"/>
    </source>
</evidence>
<protein>
    <submittedName>
        <fullName evidence="7">Uncharacterized protein</fullName>
    </submittedName>
</protein>
<dbReference type="EMBL" id="JAQMWT010000334">
    <property type="protein sequence ID" value="KAJ8604337.1"/>
    <property type="molecule type" value="Genomic_DNA"/>
</dbReference>
<dbReference type="InterPro" id="IPR002035">
    <property type="entry name" value="VWF_A"/>
</dbReference>
<dbReference type="SUPFAM" id="SSF53300">
    <property type="entry name" value="vWA-like"/>
    <property type="match status" value="1"/>
</dbReference>
<dbReference type="Gene3D" id="3.40.50.300">
    <property type="entry name" value="P-loop containing nucleotide triphosphate hydrolases"/>
    <property type="match status" value="3"/>
</dbReference>
<evidence type="ECO:0000259" key="5">
    <source>
        <dbReference type="PROSITE" id="PS50234"/>
    </source>
</evidence>
<evidence type="ECO:0000256" key="3">
    <source>
        <dbReference type="SAM" id="MobiDB-lite"/>
    </source>
</evidence>
<dbReference type="GO" id="GO:0016020">
    <property type="term" value="C:membrane"/>
    <property type="evidence" value="ECO:0007669"/>
    <property type="project" value="InterPro"/>
</dbReference>
<feature type="domain" description="VWFA" evidence="5">
    <location>
        <begin position="2695"/>
        <end position="2889"/>
    </location>
</feature>
<keyword evidence="8" id="KW-1185">Reference proteome</keyword>
<feature type="domain" description="SecA family profile" evidence="6">
    <location>
        <begin position="1952"/>
        <end position="2643"/>
    </location>
</feature>
<dbReference type="Gene3D" id="1.10.287.110">
    <property type="entry name" value="DnaJ domain"/>
    <property type="match status" value="1"/>
</dbReference>
<dbReference type="Pfam" id="PF00226">
    <property type="entry name" value="DnaJ"/>
    <property type="match status" value="1"/>
</dbReference>
<evidence type="ECO:0000313" key="7">
    <source>
        <dbReference type="EMBL" id="KAJ8604337.1"/>
    </source>
</evidence>
<dbReference type="GO" id="GO:0005524">
    <property type="term" value="F:ATP binding"/>
    <property type="evidence" value="ECO:0007669"/>
    <property type="project" value="InterPro"/>
</dbReference>
<dbReference type="PANTHER" id="PTHR30612">
    <property type="entry name" value="SECA INNER MEMBRANE COMPONENT OF SEC PROTEIN SECRETION SYSTEM"/>
    <property type="match status" value="1"/>
</dbReference>
<dbReference type="InterPro" id="IPR014018">
    <property type="entry name" value="SecA_motor_DEAD"/>
</dbReference>
<dbReference type="SMART" id="SM00271">
    <property type="entry name" value="DnaJ"/>
    <property type="match status" value="1"/>
</dbReference>
<dbReference type="PROSITE" id="PS51196">
    <property type="entry name" value="SECA_MOTOR_DEAD"/>
    <property type="match status" value="1"/>
</dbReference>
<dbReference type="SUPFAM" id="SSF46565">
    <property type="entry name" value="Chaperone J-domain"/>
    <property type="match status" value="1"/>
</dbReference>
<feature type="region of interest" description="Disordered" evidence="3">
    <location>
        <begin position="63"/>
        <end position="132"/>
    </location>
</feature>
<dbReference type="Proteomes" id="UP001230188">
    <property type="component" value="Unassembled WGS sequence"/>
</dbReference>
<feature type="compositionally biased region" description="Acidic residues" evidence="3">
    <location>
        <begin position="79"/>
        <end position="89"/>
    </location>
</feature>
<dbReference type="CDD" id="cd06257">
    <property type="entry name" value="DnaJ"/>
    <property type="match status" value="1"/>
</dbReference>
<dbReference type="InterPro" id="IPR000185">
    <property type="entry name" value="SecA"/>
</dbReference>
<feature type="domain" description="J" evidence="4">
    <location>
        <begin position="1645"/>
        <end position="1743"/>
    </location>
</feature>
<dbReference type="PROSITE" id="PS50234">
    <property type="entry name" value="VWFA"/>
    <property type="match status" value="1"/>
</dbReference>
<dbReference type="GO" id="GO:0006605">
    <property type="term" value="P:protein targeting"/>
    <property type="evidence" value="ECO:0007669"/>
    <property type="project" value="InterPro"/>
</dbReference>
<name>A0AAD7UGX3_9STRA</name>
<organism evidence="7 8">
    <name type="scientific">Chrysophaeum taylorii</name>
    <dbReference type="NCBI Taxonomy" id="2483200"/>
    <lineage>
        <taxon>Eukaryota</taxon>
        <taxon>Sar</taxon>
        <taxon>Stramenopiles</taxon>
        <taxon>Ochrophyta</taxon>
        <taxon>Pelagophyceae</taxon>
        <taxon>Pelagomonadales</taxon>
        <taxon>Pelagomonadaceae</taxon>
        <taxon>Chrysophaeum</taxon>
    </lineage>
</organism>
<dbReference type="InterPro" id="IPR036869">
    <property type="entry name" value="J_dom_sf"/>
</dbReference>
<dbReference type="Gene3D" id="3.40.50.410">
    <property type="entry name" value="von Willebrand factor, type A domain"/>
    <property type="match status" value="1"/>
</dbReference>
<keyword evidence="1" id="KW-0813">Transport</keyword>
<dbReference type="InterPro" id="IPR011115">
    <property type="entry name" value="SecA_DEAD"/>
</dbReference>
<keyword evidence="2" id="KW-0811">Translocation</keyword>
<proteinExistence type="predicted"/>
<dbReference type="PANTHER" id="PTHR30612:SF0">
    <property type="entry name" value="CHLOROPLAST PROTEIN-TRANSPORTING ATPASE"/>
    <property type="match status" value="1"/>
</dbReference>
<evidence type="ECO:0000256" key="2">
    <source>
        <dbReference type="ARBA" id="ARBA00023010"/>
    </source>
</evidence>
<dbReference type="SUPFAM" id="SSF52540">
    <property type="entry name" value="P-loop containing nucleoside triphosphate hydrolases"/>
    <property type="match status" value="2"/>
</dbReference>
<comment type="caution">
    <text evidence="7">The sequence shown here is derived from an EMBL/GenBank/DDBJ whole genome shotgun (WGS) entry which is preliminary data.</text>
</comment>
<dbReference type="PROSITE" id="PS50076">
    <property type="entry name" value="DNAJ_2"/>
    <property type="match status" value="1"/>
</dbReference>
<accession>A0AAD7UGX3</accession>